<dbReference type="InterPro" id="IPR001188">
    <property type="entry name" value="Sperm_putr-bd"/>
</dbReference>
<dbReference type="GO" id="GO:0019808">
    <property type="term" value="F:polyamine binding"/>
    <property type="evidence" value="ECO:0007669"/>
    <property type="project" value="InterPro"/>
</dbReference>
<dbReference type="Proteomes" id="UP000254461">
    <property type="component" value="Unassembled WGS sequence"/>
</dbReference>
<dbReference type="EMBL" id="UHFF01000002">
    <property type="protein sequence ID" value="SUN46490.1"/>
    <property type="molecule type" value="Genomic_DNA"/>
</dbReference>
<keyword evidence="2" id="KW-0813">Transport</keyword>
<feature type="binding site" evidence="5">
    <location>
        <position position="93"/>
    </location>
    <ligand>
        <name>spermidine</name>
        <dbReference type="ChEBI" id="CHEBI:57834"/>
    </ligand>
</feature>
<dbReference type="PANTHER" id="PTHR30222">
    <property type="entry name" value="SPERMIDINE/PUTRESCINE-BINDING PERIPLASMIC PROTEIN"/>
    <property type="match status" value="1"/>
</dbReference>
<dbReference type="AlphaFoldDB" id="A0A380JQ83"/>
<gene>
    <name evidence="6" type="primary">potD</name>
    <name evidence="6" type="ORF">NCTC12092_01063</name>
</gene>
<accession>A0A380JQ83</accession>
<dbReference type="GO" id="GO:0015846">
    <property type="term" value="P:polyamine transport"/>
    <property type="evidence" value="ECO:0007669"/>
    <property type="project" value="InterPro"/>
</dbReference>
<dbReference type="Pfam" id="PF13416">
    <property type="entry name" value="SBP_bac_8"/>
    <property type="match status" value="1"/>
</dbReference>
<dbReference type="InterPro" id="IPR006059">
    <property type="entry name" value="SBP"/>
</dbReference>
<evidence type="ECO:0000313" key="6">
    <source>
        <dbReference type="EMBL" id="SUN46490.1"/>
    </source>
</evidence>
<protein>
    <submittedName>
        <fullName evidence="6">Spermidine/putrescine extracellular binding protein</fullName>
    </submittedName>
</protein>
<dbReference type="PANTHER" id="PTHR30222:SF17">
    <property type="entry name" value="SPERMIDINE_PUTRESCINE-BINDING PERIPLASMIC PROTEIN"/>
    <property type="match status" value="1"/>
</dbReference>
<evidence type="ECO:0000256" key="5">
    <source>
        <dbReference type="PIRSR" id="PIRSR019574-1"/>
    </source>
</evidence>
<organism evidence="6 7">
    <name type="scientific">Streptococcus equi subsp. equi</name>
    <dbReference type="NCBI Taxonomy" id="148942"/>
    <lineage>
        <taxon>Bacteria</taxon>
        <taxon>Bacillati</taxon>
        <taxon>Bacillota</taxon>
        <taxon>Bacilli</taxon>
        <taxon>Lactobacillales</taxon>
        <taxon>Streptococcaceae</taxon>
        <taxon>Streptococcus</taxon>
    </lineage>
</organism>
<dbReference type="CDD" id="cd13663">
    <property type="entry name" value="PBP2_PotD_PotF_like_2"/>
    <property type="match status" value="1"/>
</dbReference>
<reference evidence="6 7" key="1">
    <citation type="submission" date="2018-06" db="EMBL/GenBank/DDBJ databases">
        <authorList>
            <consortium name="Pathogen Informatics"/>
            <person name="Doyle S."/>
        </authorList>
    </citation>
    <scope>NUCLEOTIDE SEQUENCE [LARGE SCALE GENOMIC DNA]</scope>
    <source>
        <strain evidence="6 7">NCTC12092</strain>
    </source>
</reference>
<comment type="subcellular location">
    <subcellularLocation>
        <location evidence="1">Periplasm</location>
    </subcellularLocation>
</comment>
<dbReference type="PIRSF" id="PIRSF019574">
    <property type="entry name" value="Periplasmic_polyamine_BP"/>
    <property type="match status" value="1"/>
</dbReference>
<evidence type="ECO:0000256" key="2">
    <source>
        <dbReference type="ARBA" id="ARBA00022448"/>
    </source>
</evidence>
<evidence type="ECO:0000313" key="7">
    <source>
        <dbReference type="Proteomes" id="UP000254461"/>
    </source>
</evidence>
<evidence type="ECO:0000256" key="3">
    <source>
        <dbReference type="ARBA" id="ARBA00022729"/>
    </source>
</evidence>
<evidence type="ECO:0000256" key="1">
    <source>
        <dbReference type="ARBA" id="ARBA00004418"/>
    </source>
</evidence>
<keyword evidence="3" id="KW-0732">Signal</keyword>
<dbReference type="SUPFAM" id="SSF53850">
    <property type="entry name" value="Periplasmic binding protein-like II"/>
    <property type="match status" value="1"/>
</dbReference>
<dbReference type="GO" id="GO:0042597">
    <property type="term" value="C:periplasmic space"/>
    <property type="evidence" value="ECO:0007669"/>
    <property type="project" value="UniProtKB-SubCell"/>
</dbReference>
<sequence length="357" mass="40495">MRKLYSFLAGIIGIILLLATLSFILQKKTSSASQSDKLVIYNWGDYIDPALLKKFTKETGIEVQYETFDSNEAMYTKIKQGGTTYDIAVPSDYTIDKMIKEKLLVKLDKSKLVGLDNIGQEFLGKSFDPHNDYSIPYFWGTVGIVYNDQLVDKAPMHWEDLWRPEYQNSIMLVDGAREILGVGLTTFGYSVNSKHLKQLEAAEKKLQALTPNVKAIVADEMKGYMIQGDAAIGVTFSGEASEMLDNNDHLHYVVPSEGSNLWFDNLVLPKTMKHEKEAYAFINFIMKPENAAQNAEYIGYATPNTKAKALLPDDIKNDPAFYPTDETVKKLEVYDNLGSKWLGIYNDLYLQFKMYRK</sequence>
<dbReference type="Gene3D" id="3.40.190.10">
    <property type="entry name" value="Periplasmic binding protein-like II"/>
    <property type="match status" value="2"/>
</dbReference>
<dbReference type="PRINTS" id="PR00909">
    <property type="entry name" value="SPERMDNBNDNG"/>
</dbReference>
<name>A0A380JQ83_9STRE</name>
<proteinExistence type="predicted"/>
<dbReference type="RefSeq" id="WP_115250980.1">
    <property type="nucleotide sequence ID" value="NZ_UHFF01000002.1"/>
</dbReference>
<keyword evidence="4" id="KW-0574">Periplasm</keyword>
<evidence type="ECO:0000256" key="4">
    <source>
        <dbReference type="ARBA" id="ARBA00022764"/>
    </source>
</evidence>